<proteinExistence type="predicted"/>
<sequence length="123" mass="13226">MEVALELTGLLGPASALTDPLGCGATGLAAGLSYGSRQVSLASNGRAEQLLGVMRRLRRALPVGQSRKMVREAFDERFRASAKQQAELDKWSLNRGSVDESQEDDATTEAGESDDGFDSDWSY</sequence>
<feature type="region of interest" description="Disordered" evidence="1">
    <location>
        <begin position="91"/>
        <end position="123"/>
    </location>
</feature>
<evidence type="ECO:0000313" key="3">
    <source>
        <dbReference type="Proteomes" id="UP001396898"/>
    </source>
</evidence>
<dbReference type="Proteomes" id="UP001396898">
    <property type="component" value="Unassembled WGS sequence"/>
</dbReference>
<comment type="caution">
    <text evidence="2">The sequence shown here is derived from an EMBL/GenBank/DDBJ whole genome shotgun (WGS) entry which is preliminary data.</text>
</comment>
<feature type="compositionally biased region" description="Acidic residues" evidence="1">
    <location>
        <begin position="100"/>
        <end position="123"/>
    </location>
</feature>
<evidence type="ECO:0000313" key="2">
    <source>
        <dbReference type="EMBL" id="KAK8013537.1"/>
    </source>
</evidence>
<accession>A0ABR1RKU6</accession>
<dbReference type="EMBL" id="JAQQWI010000013">
    <property type="protein sequence ID" value="KAK8013537.1"/>
    <property type="molecule type" value="Genomic_DNA"/>
</dbReference>
<evidence type="ECO:0000256" key="1">
    <source>
        <dbReference type="SAM" id="MobiDB-lite"/>
    </source>
</evidence>
<gene>
    <name evidence="2" type="ORF">PG991_009130</name>
</gene>
<protein>
    <submittedName>
        <fullName evidence="2">Geranylgeranyl pyrophosphate synthetase protein</fullName>
    </submittedName>
</protein>
<name>A0ABR1RKU6_9PEZI</name>
<keyword evidence="3" id="KW-1185">Reference proteome</keyword>
<reference evidence="2 3" key="1">
    <citation type="submission" date="2023-01" db="EMBL/GenBank/DDBJ databases">
        <title>Analysis of 21 Apiospora genomes using comparative genomics revels a genus with tremendous synthesis potential of carbohydrate active enzymes and secondary metabolites.</title>
        <authorList>
            <person name="Sorensen T."/>
        </authorList>
    </citation>
    <scope>NUCLEOTIDE SEQUENCE [LARGE SCALE GENOMIC DNA]</scope>
    <source>
        <strain evidence="2 3">CBS 20057</strain>
    </source>
</reference>
<organism evidence="2 3">
    <name type="scientific">Apiospora marii</name>
    <dbReference type="NCBI Taxonomy" id="335849"/>
    <lineage>
        <taxon>Eukaryota</taxon>
        <taxon>Fungi</taxon>
        <taxon>Dikarya</taxon>
        <taxon>Ascomycota</taxon>
        <taxon>Pezizomycotina</taxon>
        <taxon>Sordariomycetes</taxon>
        <taxon>Xylariomycetidae</taxon>
        <taxon>Amphisphaeriales</taxon>
        <taxon>Apiosporaceae</taxon>
        <taxon>Apiospora</taxon>
    </lineage>
</organism>